<dbReference type="PANTHER" id="PTHR42711">
    <property type="entry name" value="ABC TRANSPORTER ATP-BINDING PROTEIN"/>
    <property type="match status" value="1"/>
</dbReference>
<dbReference type="Proteomes" id="UP000320791">
    <property type="component" value="Unassembled WGS sequence"/>
</dbReference>
<dbReference type="AlphaFoldDB" id="A0A5C5UKM5"/>
<evidence type="ECO:0000256" key="3">
    <source>
        <dbReference type="ARBA" id="ARBA00022741"/>
    </source>
</evidence>
<dbReference type="GO" id="GO:0046677">
    <property type="term" value="P:response to antibiotic"/>
    <property type="evidence" value="ECO:0007669"/>
    <property type="project" value="UniProtKB-KW"/>
</dbReference>
<dbReference type="GO" id="GO:0005886">
    <property type="term" value="C:plasma membrane"/>
    <property type="evidence" value="ECO:0007669"/>
    <property type="project" value="UniProtKB-SubCell"/>
</dbReference>
<dbReference type="SUPFAM" id="SSF52540">
    <property type="entry name" value="P-loop containing nucleoside triphosphate hydrolases"/>
    <property type="match status" value="1"/>
</dbReference>
<dbReference type="PROSITE" id="PS50893">
    <property type="entry name" value="ABC_TRANSPORTER_2"/>
    <property type="match status" value="1"/>
</dbReference>
<dbReference type="InterPro" id="IPR003439">
    <property type="entry name" value="ABC_transporter-like_ATP-bd"/>
</dbReference>
<keyword evidence="4 7" id="KW-0067">ATP-binding</keyword>
<dbReference type="PANTHER" id="PTHR42711:SF17">
    <property type="entry name" value="ABC TRANSPORTER ATP-BINDING PROTEIN"/>
    <property type="match status" value="1"/>
</dbReference>
<sequence length="227" mass="24928">MKRGNAVIVLVDKDSVIELRDVNVIRGKRRIFSDATLELEAGSIYAIAGPNGAGKTTLLDTITGLIRPTQGTVSLLGQTPPLAADLAKSYLKVLRQDGRPFDDLTVREFITFVEQVDSAEVENCRSRFGLSDELLDQKISSLSGGEAKRLQLLTTVATSPPVVILDEPTTGLDPASRDILWKEIRRLRDNGSTVLLVTHYLEEMDSLADQLIYIRNQEGYSGVSVEE</sequence>
<proteinExistence type="predicted"/>
<dbReference type="InterPro" id="IPR027417">
    <property type="entry name" value="P-loop_NTPase"/>
</dbReference>
<dbReference type="InterPro" id="IPR050763">
    <property type="entry name" value="ABC_transporter_ATP-binding"/>
</dbReference>
<gene>
    <name evidence="7" type="ORF">FRX94_04925</name>
</gene>
<dbReference type="OrthoDB" id="9804819at2"/>
<dbReference type="EMBL" id="VOHM01000008">
    <property type="protein sequence ID" value="TWT26576.1"/>
    <property type="molecule type" value="Genomic_DNA"/>
</dbReference>
<evidence type="ECO:0000256" key="4">
    <source>
        <dbReference type="ARBA" id="ARBA00022840"/>
    </source>
</evidence>
<accession>A0A5C5UKM5</accession>
<reference evidence="7 8" key="1">
    <citation type="submission" date="2019-08" db="EMBL/GenBank/DDBJ databases">
        <authorList>
            <person name="Lei W."/>
        </authorList>
    </citation>
    <scope>NUCLEOTIDE SEQUENCE [LARGE SCALE GENOMIC DNA]</scope>
    <source>
        <strain evidence="7 8">CCUG 58627</strain>
    </source>
</reference>
<keyword evidence="3" id="KW-0547">Nucleotide-binding</keyword>
<evidence type="ECO:0000313" key="7">
    <source>
        <dbReference type="EMBL" id="TWT26576.1"/>
    </source>
</evidence>
<name>A0A5C5UKM5_9CORY</name>
<dbReference type="GO" id="GO:0016887">
    <property type="term" value="F:ATP hydrolysis activity"/>
    <property type="evidence" value="ECO:0007669"/>
    <property type="project" value="InterPro"/>
</dbReference>
<protein>
    <submittedName>
        <fullName evidence="7">ABC transporter ATP-binding protein</fullName>
    </submittedName>
</protein>
<feature type="domain" description="ABC transporter" evidence="6">
    <location>
        <begin position="17"/>
        <end position="227"/>
    </location>
</feature>
<dbReference type="CDD" id="cd03230">
    <property type="entry name" value="ABC_DR_subfamily_A"/>
    <property type="match status" value="1"/>
</dbReference>
<organism evidence="7 8">
    <name type="scientific">Corynebacterium canis</name>
    <dbReference type="NCBI Taxonomy" id="679663"/>
    <lineage>
        <taxon>Bacteria</taxon>
        <taxon>Bacillati</taxon>
        <taxon>Actinomycetota</taxon>
        <taxon>Actinomycetes</taxon>
        <taxon>Mycobacteriales</taxon>
        <taxon>Corynebacteriaceae</taxon>
        <taxon>Corynebacterium</taxon>
    </lineage>
</organism>
<comment type="caution">
    <text evidence="7">The sequence shown here is derived from an EMBL/GenBank/DDBJ whole genome shotgun (WGS) entry which is preliminary data.</text>
</comment>
<comment type="subcellular location">
    <subcellularLocation>
        <location evidence="1">Cell membrane</location>
        <topology evidence="1">Peripheral membrane protein</topology>
    </subcellularLocation>
</comment>
<dbReference type="InterPro" id="IPR003593">
    <property type="entry name" value="AAA+_ATPase"/>
</dbReference>
<evidence type="ECO:0000256" key="5">
    <source>
        <dbReference type="ARBA" id="ARBA00023251"/>
    </source>
</evidence>
<dbReference type="SMART" id="SM00382">
    <property type="entry name" value="AAA"/>
    <property type="match status" value="1"/>
</dbReference>
<dbReference type="InterPro" id="IPR017871">
    <property type="entry name" value="ABC_transporter-like_CS"/>
</dbReference>
<evidence type="ECO:0000259" key="6">
    <source>
        <dbReference type="PROSITE" id="PS50893"/>
    </source>
</evidence>
<evidence type="ECO:0000256" key="1">
    <source>
        <dbReference type="ARBA" id="ARBA00004202"/>
    </source>
</evidence>
<dbReference type="Gene3D" id="3.40.50.300">
    <property type="entry name" value="P-loop containing nucleotide triphosphate hydrolases"/>
    <property type="match status" value="1"/>
</dbReference>
<keyword evidence="2" id="KW-0813">Transport</keyword>
<dbReference type="Pfam" id="PF00005">
    <property type="entry name" value="ABC_tran"/>
    <property type="match status" value="1"/>
</dbReference>
<evidence type="ECO:0000313" key="8">
    <source>
        <dbReference type="Proteomes" id="UP000320791"/>
    </source>
</evidence>
<keyword evidence="8" id="KW-1185">Reference proteome</keyword>
<keyword evidence="5" id="KW-0046">Antibiotic resistance</keyword>
<dbReference type="PROSITE" id="PS00211">
    <property type="entry name" value="ABC_TRANSPORTER_1"/>
    <property type="match status" value="1"/>
</dbReference>
<evidence type="ECO:0000256" key="2">
    <source>
        <dbReference type="ARBA" id="ARBA00022448"/>
    </source>
</evidence>
<dbReference type="GO" id="GO:0005524">
    <property type="term" value="F:ATP binding"/>
    <property type="evidence" value="ECO:0007669"/>
    <property type="project" value="UniProtKB-KW"/>
</dbReference>